<keyword evidence="1" id="KW-0597">Phosphoprotein</keyword>
<dbReference type="Pfam" id="PF00072">
    <property type="entry name" value="Response_reg"/>
    <property type="match status" value="1"/>
</dbReference>
<dbReference type="RefSeq" id="WP_425345484.1">
    <property type="nucleotide sequence ID" value="NZ_JBGUBD010000005.1"/>
</dbReference>
<dbReference type="PANTHER" id="PTHR44591">
    <property type="entry name" value="STRESS RESPONSE REGULATOR PROTEIN 1"/>
    <property type="match status" value="1"/>
</dbReference>
<dbReference type="InterPro" id="IPR050595">
    <property type="entry name" value="Bact_response_regulator"/>
</dbReference>
<dbReference type="SUPFAM" id="SSF47226">
    <property type="entry name" value="Histidine-containing phosphotransfer domain, HPT domain"/>
    <property type="match status" value="1"/>
</dbReference>
<dbReference type="SUPFAM" id="SSF52172">
    <property type="entry name" value="CheY-like"/>
    <property type="match status" value="1"/>
</dbReference>
<proteinExistence type="predicted"/>
<keyword evidence="5" id="KW-1185">Reference proteome</keyword>
<dbReference type="InterPro" id="IPR036641">
    <property type="entry name" value="HPT_dom_sf"/>
</dbReference>
<comment type="caution">
    <text evidence="4">The sequence shown here is derived from an EMBL/GenBank/DDBJ whole genome shotgun (WGS) entry which is preliminary data.</text>
</comment>
<dbReference type="InterPro" id="IPR001789">
    <property type="entry name" value="Sig_transdc_resp-reg_receiver"/>
</dbReference>
<reference evidence="4 5" key="1">
    <citation type="submission" date="2024-08" db="EMBL/GenBank/DDBJ databases">
        <title>Whole-genome sequencing of halo(alkali)philic microorganisms from hypersaline lakes.</title>
        <authorList>
            <person name="Sorokin D.Y."/>
            <person name="Merkel A.Y."/>
            <person name="Messina E."/>
            <person name="Yakimov M."/>
        </authorList>
    </citation>
    <scope>NUCLEOTIDE SEQUENCE [LARGE SCALE GENOMIC DNA]</scope>
    <source>
        <strain evidence="4 5">AB-hyl4</strain>
    </source>
</reference>
<accession>A0ABV4U4N1</accession>
<dbReference type="Gene3D" id="1.20.120.160">
    <property type="entry name" value="HPT domain"/>
    <property type="match status" value="1"/>
</dbReference>
<dbReference type="PROSITE" id="PS50110">
    <property type="entry name" value="RESPONSE_REGULATORY"/>
    <property type="match status" value="1"/>
</dbReference>
<dbReference type="Gene3D" id="3.40.50.2300">
    <property type="match status" value="1"/>
</dbReference>
<evidence type="ECO:0000313" key="5">
    <source>
        <dbReference type="Proteomes" id="UP001575105"/>
    </source>
</evidence>
<dbReference type="EMBL" id="JBGUBD010000005">
    <property type="protein sequence ID" value="MFA9478558.1"/>
    <property type="molecule type" value="Genomic_DNA"/>
</dbReference>
<dbReference type="PANTHER" id="PTHR44591:SF3">
    <property type="entry name" value="RESPONSE REGULATORY DOMAIN-CONTAINING PROTEIN"/>
    <property type="match status" value="1"/>
</dbReference>
<name>A0ABV4U4N1_9BACT</name>
<evidence type="ECO:0000259" key="3">
    <source>
        <dbReference type="PROSITE" id="PS50110"/>
    </source>
</evidence>
<evidence type="ECO:0000256" key="2">
    <source>
        <dbReference type="PROSITE-ProRule" id="PRU00169"/>
    </source>
</evidence>
<dbReference type="Proteomes" id="UP001575105">
    <property type="component" value="Unassembled WGS sequence"/>
</dbReference>
<feature type="domain" description="Response regulatory" evidence="3">
    <location>
        <begin position="159"/>
        <end position="273"/>
    </location>
</feature>
<evidence type="ECO:0000256" key="1">
    <source>
        <dbReference type="ARBA" id="ARBA00022553"/>
    </source>
</evidence>
<gene>
    <name evidence="4" type="ORF">ACERK3_09645</name>
</gene>
<comment type="caution">
    <text evidence="2">Lacks conserved residue(s) required for the propagation of feature annotation.</text>
</comment>
<protein>
    <submittedName>
        <fullName evidence="4">Response regulator</fullName>
    </submittedName>
</protein>
<evidence type="ECO:0000313" key="4">
    <source>
        <dbReference type="EMBL" id="MFA9478558.1"/>
    </source>
</evidence>
<organism evidence="4 5">
    <name type="scientific">Natronomicrosphaera hydrolytica</name>
    <dbReference type="NCBI Taxonomy" id="3242702"/>
    <lineage>
        <taxon>Bacteria</taxon>
        <taxon>Pseudomonadati</taxon>
        <taxon>Planctomycetota</taxon>
        <taxon>Phycisphaerae</taxon>
        <taxon>Phycisphaerales</taxon>
        <taxon>Phycisphaeraceae</taxon>
        <taxon>Natronomicrosphaera</taxon>
    </lineage>
</organism>
<sequence>MAASESCIDTLRLSSSKRHDLLTRLERRADDQAYMDLRGDRRVAFNDSAGLVLKVFHPGGSNANYLVRPRNLSASGIAFLHGHYLHPDSECEIRLKSVAGKHHVVYGKVMWCRHIDLSVHEVGLQFESPIVLDDFVASLVRAPGEADEASHELPQLDGRLFYVEDSLDDRDLLSFYMSQLGVTLDTEADADSALARMKASPPDLVLANVCLPGMHGLELARTLRAQGYDRPIVLLTANPKQPDDAEALAAGASAVLHKPYTFEQLLATLREHLPQPVEVEAEPVEPVLSEHWGNRRMRPLILNFVSRLSDQLARLRELVDSRENLAVLEKHCLDLRGSAGGYGYPQISEAAERLHQHCVDGASPEVLKQALVQLERLCNSASDTAARTPVQE</sequence>
<dbReference type="InterPro" id="IPR011006">
    <property type="entry name" value="CheY-like_superfamily"/>
</dbReference>
<dbReference type="SMART" id="SM00448">
    <property type="entry name" value="REC"/>
    <property type="match status" value="1"/>
</dbReference>